<dbReference type="Proteomes" id="UP000027866">
    <property type="component" value="Unassembled WGS sequence"/>
</dbReference>
<dbReference type="PANTHER" id="PTHR48083">
    <property type="entry name" value="MEDIUM-CHAIN SPECIFIC ACYL-COA DEHYDROGENASE, MITOCHONDRIAL-RELATED"/>
    <property type="match status" value="1"/>
</dbReference>
<keyword evidence="11" id="KW-1185">Reference proteome</keyword>
<keyword evidence="4 6" id="KW-0274">FAD</keyword>
<dbReference type="CDD" id="cd00567">
    <property type="entry name" value="ACAD"/>
    <property type="match status" value="1"/>
</dbReference>
<dbReference type="EMBL" id="JMIX01000004">
    <property type="protein sequence ID" value="KEO96690.1"/>
    <property type="molecule type" value="Genomic_DNA"/>
</dbReference>
<dbReference type="InterPro" id="IPR009100">
    <property type="entry name" value="AcylCoA_DH/oxidase_NM_dom_sf"/>
</dbReference>
<keyword evidence="5 6" id="KW-0560">Oxidoreductase</keyword>
<dbReference type="Pfam" id="PF02770">
    <property type="entry name" value="Acyl-CoA_dh_M"/>
    <property type="match status" value="1"/>
</dbReference>
<dbReference type="GO" id="GO:0005737">
    <property type="term" value="C:cytoplasm"/>
    <property type="evidence" value="ECO:0007669"/>
    <property type="project" value="TreeGrafter"/>
</dbReference>
<dbReference type="InterPro" id="IPR046373">
    <property type="entry name" value="Acyl-CoA_Oxase/DH_mid-dom_sf"/>
</dbReference>
<evidence type="ECO:0000259" key="7">
    <source>
        <dbReference type="Pfam" id="PF00441"/>
    </source>
</evidence>
<dbReference type="InterPro" id="IPR006091">
    <property type="entry name" value="Acyl-CoA_Oxase/DH_mid-dom"/>
</dbReference>
<dbReference type="InterPro" id="IPR013786">
    <property type="entry name" value="AcylCoA_DH/ox_N"/>
</dbReference>
<dbReference type="Pfam" id="PF00441">
    <property type="entry name" value="Acyl-CoA_dh_1"/>
    <property type="match status" value="1"/>
</dbReference>
<dbReference type="PATRIC" id="fig|39960.10.peg.2833"/>
<dbReference type="Gene3D" id="2.40.110.10">
    <property type="entry name" value="Butyryl-CoA Dehydrogenase, subunit A, domain 2"/>
    <property type="match status" value="1"/>
</dbReference>
<dbReference type="Gene3D" id="1.10.540.10">
    <property type="entry name" value="Acyl-CoA dehydrogenase/oxidase, N-terminal domain"/>
    <property type="match status" value="1"/>
</dbReference>
<evidence type="ECO:0000256" key="3">
    <source>
        <dbReference type="ARBA" id="ARBA00022630"/>
    </source>
</evidence>
<dbReference type="InterPro" id="IPR009075">
    <property type="entry name" value="AcylCo_DH/oxidase_C"/>
</dbReference>
<dbReference type="GO" id="GO:0050660">
    <property type="term" value="F:flavin adenine dinucleotide binding"/>
    <property type="evidence" value="ECO:0007669"/>
    <property type="project" value="InterPro"/>
</dbReference>
<dbReference type="FunFam" id="2.40.110.10:FF:000002">
    <property type="entry name" value="Acyl-CoA dehydrogenase fadE12"/>
    <property type="match status" value="1"/>
</dbReference>
<dbReference type="OrthoDB" id="9780544at2"/>
<protein>
    <submittedName>
        <fullName evidence="10">Acyl-CoA dehydrogenase</fullName>
    </submittedName>
</protein>
<proteinExistence type="inferred from homology"/>
<dbReference type="GO" id="GO:0003995">
    <property type="term" value="F:acyl-CoA dehydrogenase activity"/>
    <property type="evidence" value="ECO:0007669"/>
    <property type="project" value="TreeGrafter"/>
</dbReference>
<dbReference type="KEGG" id="elq:Ga0102493_11582"/>
<dbReference type="AlphaFoldDB" id="A0A074MV94"/>
<comment type="cofactor">
    <cofactor evidence="1 6">
        <name>FAD</name>
        <dbReference type="ChEBI" id="CHEBI:57692"/>
    </cofactor>
</comment>
<feature type="domain" description="Acyl-CoA dehydrogenase/oxidase C-terminal" evidence="7">
    <location>
        <begin position="262"/>
        <end position="414"/>
    </location>
</feature>
<evidence type="ECO:0000256" key="5">
    <source>
        <dbReference type="ARBA" id="ARBA00023002"/>
    </source>
</evidence>
<feature type="domain" description="Acyl-CoA dehydrogenase/oxidase N-terminal" evidence="9">
    <location>
        <begin position="55"/>
        <end position="141"/>
    </location>
</feature>
<dbReference type="GO" id="GO:0033539">
    <property type="term" value="P:fatty acid beta-oxidation using acyl-CoA dehydrogenase"/>
    <property type="evidence" value="ECO:0007669"/>
    <property type="project" value="TreeGrafter"/>
</dbReference>
<dbReference type="InterPro" id="IPR050741">
    <property type="entry name" value="Acyl-CoA_dehydrogenase"/>
</dbReference>
<dbReference type="InterPro" id="IPR037069">
    <property type="entry name" value="AcylCoA_DH/ox_N_sf"/>
</dbReference>
<reference evidence="10 11" key="1">
    <citation type="submission" date="2014-04" db="EMBL/GenBank/DDBJ databases">
        <title>A comprehensive comparison of genomes of Erythrobacter spp. Strains.</title>
        <authorList>
            <person name="Zheng Q."/>
        </authorList>
    </citation>
    <scope>NUCLEOTIDE SEQUENCE [LARGE SCALE GENOMIC DNA]</scope>
    <source>
        <strain evidence="10 11">DSM 8509</strain>
    </source>
</reference>
<evidence type="ECO:0000259" key="9">
    <source>
        <dbReference type="Pfam" id="PF02771"/>
    </source>
</evidence>
<keyword evidence="3 6" id="KW-0285">Flavoprotein</keyword>
<evidence type="ECO:0000256" key="4">
    <source>
        <dbReference type="ARBA" id="ARBA00022827"/>
    </source>
</evidence>
<feature type="domain" description="Acyl-CoA oxidase/dehydrogenase middle" evidence="8">
    <location>
        <begin position="151"/>
        <end position="234"/>
    </location>
</feature>
<comment type="similarity">
    <text evidence="2 6">Belongs to the acyl-CoA dehydrogenase family.</text>
</comment>
<organism evidence="10 11">
    <name type="scientific">Erythrobacter litoralis</name>
    <dbReference type="NCBI Taxonomy" id="39960"/>
    <lineage>
        <taxon>Bacteria</taxon>
        <taxon>Pseudomonadati</taxon>
        <taxon>Pseudomonadota</taxon>
        <taxon>Alphaproteobacteria</taxon>
        <taxon>Sphingomonadales</taxon>
        <taxon>Erythrobacteraceae</taxon>
        <taxon>Erythrobacter/Porphyrobacter group</taxon>
        <taxon>Erythrobacter</taxon>
    </lineage>
</organism>
<dbReference type="RefSeq" id="WP_034902010.1">
    <property type="nucleotide sequence ID" value="NZ_CP017057.1"/>
</dbReference>
<evidence type="ECO:0000256" key="2">
    <source>
        <dbReference type="ARBA" id="ARBA00009347"/>
    </source>
</evidence>
<dbReference type="Gene3D" id="1.20.140.10">
    <property type="entry name" value="Butyryl-CoA Dehydrogenase, subunit A, domain 3"/>
    <property type="match status" value="1"/>
</dbReference>
<dbReference type="Pfam" id="PF02771">
    <property type="entry name" value="Acyl-CoA_dh_N"/>
    <property type="match status" value="1"/>
</dbReference>
<dbReference type="SUPFAM" id="SSF56645">
    <property type="entry name" value="Acyl-CoA dehydrogenase NM domain-like"/>
    <property type="match status" value="1"/>
</dbReference>
<evidence type="ECO:0000313" key="11">
    <source>
        <dbReference type="Proteomes" id="UP000027866"/>
    </source>
</evidence>
<dbReference type="InterPro" id="IPR036250">
    <property type="entry name" value="AcylCo_DH-like_C"/>
</dbReference>
<evidence type="ECO:0000313" key="10">
    <source>
        <dbReference type="EMBL" id="KEO96690.1"/>
    </source>
</evidence>
<accession>A0A074MV94</accession>
<dbReference type="SUPFAM" id="SSF47203">
    <property type="entry name" value="Acyl-CoA dehydrogenase C-terminal domain-like"/>
    <property type="match status" value="1"/>
</dbReference>
<dbReference type="FunFam" id="1.20.140.10:FF:000037">
    <property type="entry name" value="Similar to acyl-CoA dehydrogenase"/>
    <property type="match status" value="1"/>
</dbReference>
<evidence type="ECO:0000259" key="8">
    <source>
        <dbReference type="Pfam" id="PF02770"/>
    </source>
</evidence>
<name>A0A074MV94_9SPHN</name>
<comment type="caution">
    <text evidence="10">The sequence shown here is derived from an EMBL/GenBank/DDBJ whole genome shotgun (WGS) entry which is preliminary data.</text>
</comment>
<dbReference type="PANTHER" id="PTHR48083:SF2">
    <property type="entry name" value="MEDIUM-CHAIN SPECIFIC ACYL-COA DEHYDROGENASE, MITOCHONDRIAL"/>
    <property type="match status" value="1"/>
</dbReference>
<evidence type="ECO:0000256" key="6">
    <source>
        <dbReference type="RuleBase" id="RU362125"/>
    </source>
</evidence>
<sequence length="432" mass="49366">MDFAIPADLQAYLDELDAFIAAEIKPLEQQDDNIRFFDHRREHARTDWDKDGLPREEWEELLKEATRRADAAGHWRFSAPKEYGGKDGSNLWMAVIREHFARKGLGLHNDLQNEHSIVGNFPFVAMFEQWGTEEQKAEFITGGFERKRRVAFGLTEPDHGSDATHMETRAVRETRDGVDGWLINGEKMWITGMHVATHCAMFARTSGEAGDASGITCFLVPNPTLGLEIEEWLWTFNMPTDHPRLSVRDVWVPNSSILGVEGRGLALAQSFVHQNRIRQAASSCGAALFCIDESVKYARARKPFGQELARNQAIQFPLVELATQAEMLRLLIFKTAWEMDNMAHEEIERTISDKVSMCNYYANRLCCEAADRAMQVHGGIGYSRHTPFEHIYRHHRRYRITEGSEEIQMRKVGAYLFGYLGPRKKQMQGMVG</sequence>
<gene>
    <name evidence="10" type="ORF">EH32_08385</name>
</gene>
<evidence type="ECO:0000256" key="1">
    <source>
        <dbReference type="ARBA" id="ARBA00001974"/>
    </source>
</evidence>